<comment type="caution">
    <text evidence="2">The sequence shown here is derived from an EMBL/GenBank/DDBJ whole genome shotgun (WGS) entry which is preliminary data.</text>
</comment>
<feature type="domain" description="DUF7344" evidence="1">
    <location>
        <begin position="139"/>
        <end position="216"/>
    </location>
</feature>
<dbReference type="Pfam" id="PF24035">
    <property type="entry name" value="DUF7344"/>
    <property type="match status" value="2"/>
</dbReference>
<sequence>MSQPSAAEESLDVATAALAKSERRHLLAVLSDDVEPVTSPASMDGPVPLETLAIAVASSVYAHPIVTDEQWTNTRDSLEHAHLPLLEDHGLVRRVEREETTIVVLCSHPLLQAGWVQSLLSDPTGGAIEDEDVLDRTLEVLRSSRRRQICHLLARRRDTVSLEDLAVSVAAREGNTGLLEVAETTARTVATDLAHSHLPALADAGLVAYDRPERTAELRTDAPQWRADWLQASPLGDIPEQLGLSSEAPAAADETPSSQAGTCRTIEGTENIVNRGHEIADGTDDELFVTVSDDGFLQQRCLERWKAAADRGVDVFVGSRSPEVREIVREAVPSATVCEPQLDWLNFPADCIHHGRVIFSDRDCVMLVTAEETDPDDRTYATAITGEGETNVLVSLVREQVGPRLDRLKSDHLEADGIDGTRSLPM</sequence>
<dbReference type="InterPro" id="IPR036388">
    <property type="entry name" value="WH-like_DNA-bd_sf"/>
</dbReference>
<feature type="domain" description="DUF7344" evidence="1">
    <location>
        <begin position="17"/>
        <end position="99"/>
    </location>
</feature>
<reference evidence="2 3" key="1">
    <citation type="submission" date="2018-10" db="EMBL/GenBank/DDBJ databases">
        <title>Natronolimnobius sp. XQ-INN 246 isolated from Inner Mongolia Autonomous Region of China.</title>
        <authorList>
            <person name="Xue Q."/>
        </authorList>
    </citation>
    <scope>NUCLEOTIDE SEQUENCE [LARGE SCALE GENOMIC DNA]</scope>
    <source>
        <strain evidence="2 3">XQ-INN 246</strain>
    </source>
</reference>
<dbReference type="OrthoDB" id="247722at2157"/>
<accession>A0A4S3TT59</accession>
<organism evidence="2 3">
    <name type="scientific">Salinadaptatus halalkaliphilus</name>
    <dbReference type="NCBI Taxonomy" id="2419781"/>
    <lineage>
        <taxon>Archaea</taxon>
        <taxon>Methanobacteriati</taxon>
        <taxon>Methanobacteriota</taxon>
        <taxon>Stenosarchaea group</taxon>
        <taxon>Halobacteria</taxon>
        <taxon>Halobacteriales</taxon>
        <taxon>Natrialbaceae</taxon>
        <taxon>Salinadaptatus</taxon>
    </lineage>
</organism>
<dbReference type="AlphaFoldDB" id="A0A4S3TT59"/>
<protein>
    <recommendedName>
        <fullName evidence="1">DUF7344 domain-containing protein</fullName>
    </recommendedName>
</protein>
<dbReference type="InterPro" id="IPR055768">
    <property type="entry name" value="DUF7344"/>
</dbReference>
<gene>
    <name evidence="2" type="ORF">D8Y22_00535</name>
</gene>
<evidence type="ECO:0000313" key="2">
    <source>
        <dbReference type="EMBL" id="THE66655.1"/>
    </source>
</evidence>
<evidence type="ECO:0000259" key="1">
    <source>
        <dbReference type="Pfam" id="PF24035"/>
    </source>
</evidence>
<keyword evidence="3" id="KW-1185">Reference proteome</keyword>
<dbReference type="EMBL" id="RBZW01000003">
    <property type="protein sequence ID" value="THE66655.1"/>
    <property type="molecule type" value="Genomic_DNA"/>
</dbReference>
<name>A0A4S3TT59_9EURY</name>
<proteinExistence type="predicted"/>
<dbReference type="RefSeq" id="WP_141462610.1">
    <property type="nucleotide sequence ID" value="NZ_RBZW01000003.1"/>
</dbReference>
<dbReference type="Proteomes" id="UP000318864">
    <property type="component" value="Unassembled WGS sequence"/>
</dbReference>
<evidence type="ECO:0000313" key="3">
    <source>
        <dbReference type="Proteomes" id="UP000318864"/>
    </source>
</evidence>
<dbReference type="Gene3D" id="1.10.10.10">
    <property type="entry name" value="Winged helix-like DNA-binding domain superfamily/Winged helix DNA-binding domain"/>
    <property type="match status" value="1"/>
</dbReference>